<evidence type="ECO:0000313" key="7">
    <source>
        <dbReference type="Proteomes" id="UP000215086"/>
    </source>
</evidence>
<proteinExistence type="predicted"/>
<evidence type="ECO:0000256" key="2">
    <source>
        <dbReference type="ARBA" id="ARBA00022692"/>
    </source>
</evidence>
<dbReference type="SUPFAM" id="SSF52540">
    <property type="entry name" value="P-loop containing nucleoside triphosphate hydrolases"/>
    <property type="match status" value="1"/>
</dbReference>
<name>A0A286RHT7_9BACT</name>
<evidence type="ECO:0000259" key="5">
    <source>
        <dbReference type="Pfam" id="PF01926"/>
    </source>
</evidence>
<dbReference type="AlphaFoldDB" id="A0A286RHT7"/>
<dbReference type="Gene3D" id="3.40.50.300">
    <property type="entry name" value="P-loop containing nucleotide triphosphate hydrolases"/>
    <property type="match status" value="1"/>
</dbReference>
<comment type="subcellular location">
    <subcellularLocation>
        <location evidence="1">Membrane</location>
        <topology evidence="1">Multi-pass membrane protein</topology>
    </subcellularLocation>
</comment>
<dbReference type="GO" id="GO:0005525">
    <property type="term" value="F:GTP binding"/>
    <property type="evidence" value="ECO:0007669"/>
    <property type="project" value="InterPro"/>
</dbReference>
<keyword evidence="3" id="KW-1133">Transmembrane helix</keyword>
<dbReference type="Pfam" id="PF01926">
    <property type="entry name" value="MMR_HSR1"/>
    <property type="match status" value="1"/>
</dbReference>
<dbReference type="CDD" id="cd00882">
    <property type="entry name" value="Ras_like_GTPase"/>
    <property type="match status" value="1"/>
</dbReference>
<accession>A0A286RHT7</accession>
<keyword evidence="7" id="KW-1185">Reference proteome</keyword>
<dbReference type="InterPro" id="IPR021147">
    <property type="entry name" value="DUF697"/>
</dbReference>
<dbReference type="EMBL" id="CP018477">
    <property type="protein sequence ID" value="ASV75525.1"/>
    <property type="molecule type" value="Genomic_DNA"/>
</dbReference>
<dbReference type="InterPro" id="IPR006073">
    <property type="entry name" value="GTP-bd"/>
</dbReference>
<protein>
    <recommendedName>
        <fullName evidence="5">G domain-containing protein</fullName>
    </recommendedName>
</protein>
<evidence type="ECO:0000256" key="3">
    <source>
        <dbReference type="ARBA" id="ARBA00022989"/>
    </source>
</evidence>
<dbReference type="InterPro" id="IPR027417">
    <property type="entry name" value="P-loop_NTPase"/>
</dbReference>
<reference evidence="6 7" key="1">
    <citation type="journal article" name="Front. Microbiol.">
        <title>Sugar Metabolism of the First Thermophilic Planctomycete Thermogutta terrifontis: Comparative Genomic and Transcriptomic Approaches.</title>
        <authorList>
            <person name="Elcheninov A.G."/>
            <person name="Menzel P."/>
            <person name="Gudbergsdottir S.R."/>
            <person name="Slesarev A.I."/>
            <person name="Kadnikov V.V."/>
            <person name="Krogh A."/>
            <person name="Bonch-Osmolovskaya E.A."/>
            <person name="Peng X."/>
            <person name="Kublanov I.V."/>
        </authorList>
    </citation>
    <scope>NUCLEOTIDE SEQUENCE [LARGE SCALE GENOMIC DNA]</scope>
    <source>
        <strain evidence="6 7">R1</strain>
    </source>
</reference>
<organism evidence="6 7">
    <name type="scientific">Thermogutta terrifontis</name>
    <dbReference type="NCBI Taxonomy" id="1331910"/>
    <lineage>
        <taxon>Bacteria</taxon>
        <taxon>Pseudomonadati</taxon>
        <taxon>Planctomycetota</taxon>
        <taxon>Planctomycetia</taxon>
        <taxon>Pirellulales</taxon>
        <taxon>Thermoguttaceae</taxon>
        <taxon>Thermogutta</taxon>
    </lineage>
</organism>
<sequence>MILPKSSELNDPEFDRKLEELKARLPRPVIWLVGKAQAGKTSIVHALTGDPRAEIGKGFEPCTKSSWRYPFPSHESPLLEFLDTRGLGDADYDPTEDLQWHEQDAHLVMAVMRADDSGREAVCNVIREVMRRHPDWPVIVVQTCLHRLYPPQERRHILPYPFDREPFPPEVPQDLARALTEQRSWFPRDKVRFVAIDFTLPEDGYTPQFYGLEQLWQAIEDAFPVSIRAMIAATQELRRHAGALHSQKAQEVILHYALLAAGAGAVPIPAIDLPLILGIQFLMAQRLAAIYNQPLTWERFWDMVATLGWGFVTRWGVRYVTRELLKFLPWVGMPAAAAFNGVSTYALGQTLAWYFAEIKKGAVPTVDDIKHIYQNELKFAREHATGLFQSVKST</sequence>
<evidence type="ECO:0000256" key="1">
    <source>
        <dbReference type="ARBA" id="ARBA00004141"/>
    </source>
</evidence>
<dbReference type="KEGG" id="ttf:THTE_2923"/>
<evidence type="ECO:0000313" key="6">
    <source>
        <dbReference type="EMBL" id="ASV75525.1"/>
    </source>
</evidence>
<keyword evidence="2" id="KW-0812">Transmembrane</keyword>
<dbReference type="GO" id="GO:0016020">
    <property type="term" value="C:membrane"/>
    <property type="evidence" value="ECO:0007669"/>
    <property type="project" value="UniProtKB-SubCell"/>
</dbReference>
<dbReference type="Proteomes" id="UP000215086">
    <property type="component" value="Chromosome"/>
</dbReference>
<evidence type="ECO:0000256" key="4">
    <source>
        <dbReference type="ARBA" id="ARBA00023136"/>
    </source>
</evidence>
<dbReference type="Pfam" id="PF05128">
    <property type="entry name" value="DUF697"/>
    <property type="match status" value="1"/>
</dbReference>
<gene>
    <name evidence="6" type="ORF">THTE_2923</name>
</gene>
<keyword evidence="4" id="KW-0472">Membrane</keyword>
<feature type="domain" description="G" evidence="5">
    <location>
        <begin position="30"/>
        <end position="141"/>
    </location>
</feature>
<dbReference type="RefSeq" id="WP_168175842.1">
    <property type="nucleotide sequence ID" value="NZ_CP018477.1"/>
</dbReference>